<evidence type="ECO:0000313" key="3">
    <source>
        <dbReference type="Proteomes" id="UP000199076"/>
    </source>
</evidence>
<feature type="transmembrane region" description="Helical" evidence="1">
    <location>
        <begin position="104"/>
        <end position="126"/>
    </location>
</feature>
<dbReference type="AlphaFoldDB" id="A0A1G7H141"/>
<keyword evidence="3" id="KW-1185">Reference proteome</keyword>
<evidence type="ECO:0000313" key="2">
    <source>
        <dbReference type="EMBL" id="SDE94061.1"/>
    </source>
</evidence>
<gene>
    <name evidence="2" type="ORF">SAMN05216218_102278</name>
</gene>
<proteinExistence type="predicted"/>
<keyword evidence="1" id="KW-0472">Membrane</keyword>
<dbReference type="OrthoDB" id="326734at2157"/>
<dbReference type="Proteomes" id="UP000199076">
    <property type="component" value="Unassembled WGS sequence"/>
</dbReference>
<dbReference type="EMBL" id="FNBK01000002">
    <property type="protein sequence ID" value="SDE94061.1"/>
    <property type="molecule type" value="Genomic_DNA"/>
</dbReference>
<feature type="transmembrane region" description="Helical" evidence="1">
    <location>
        <begin position="12"/>
        <end position="35"/>
    </location>
</feature>
<accession>A0A1G7H141</accession>
<feature type="transmembrane region" description="Helical" evidence="1">
    <location>
        <begin position="76"/>
        <end position="97"/>
    </location>
</feature>
<keyword evidence="1" id="KW-0812">Transmembrane</keyword>
<sequence length="129" mass="13303">MLPLQTGVTGGGPLAIVVTFLLVAAFYAVTLHLAATFFIGDVPSQRAAYVAPAPASASLLLQQWGLRGFGPLSPSLAAGIAILGILVADLIAISYVYRLQWSSALPLALLHFGFAAVLGVALNNIFGLL</sequence>
<dbReference type="RefSeq" id="WP_092688268.1">
    <property type="nucleotide sequence ID" value="NZ_FNBK01000002.1"/>
</dbReference>
<name>A0A1G7H141_9EURY</name>
<evidence type="ECO:0008006" key="4">
    <source>
        <dbReference type="Google" id="ProtNLM"/>
    </source>
</evidence>
<organism evidence="2 3">
    <name type="scientific">Halorientalis regularis</name>
    <dbReference type="NCBI Taxonomy" id="660518"/>
    <lineage>
        <taxon>Archaea</taxon>
        <taxon>Methanobacteriati</taxon>
        <taxon>Methanobacteriota</taxon>
        <taxon>Stenosarchaea group</taxon>
        <taxon>Halobacteria</taxon>
        <taxon>Halobacteriales</taxon>
        <taxon>Haloarculaceae</taxon>
        <taxon>Halorientalis</taxon>
    </lineage>
</organism>
<reference evidence="3" key="1">
    <citation type="submission" date="2016-10" db="EMBL/GenBank/DDBJ databases">
        <authorList>
            <person name="Varghese N."/>
            <person name="Submissions S."/>
        </authorList>
    </citation>
    <scope>NUCLEOTIDE SEQUENCE [LARGE SCALE GENOMIC DNA]</scope>
    <source>
        <strain evidence="3">IBRC-M 10760</strain>
    </source>
</reference>
<keyword evidence="1" id="KW-1133">Transmembrane helix</keyword>
<dbReference type="InterPro" id="IPR055896">
    <property type="entry name" value="DUF7473"/>
</dbReference>
<evidence type="ECO:0000256" key="1">
    <source>
        <dbReference type="SAM" id="Phobius"/>
    </source>
</evidence>
<protein>
    <recommendedName>
        <fullName evidence="4">Yip1 domain-containing protein</fullName>
    </recommendedName>
</protein>
<dbReference type="STRING" id="660518.SAMN05216218_102278"/>
<dbReference type="Pfam" id="PF24285">
    <property type="entry name" value="DUF7473"/>
    <property type="match status" value="1"/>
</dbReference>